<name>A0A7C4JLW7_STAMA</name>
<dbReference type="EMBL" id="DTBP01000028">
    <property type="protein sequence ID" value="HGQ74238.1"/>
    <property type="molecule type" value="Genomic_DNA"/>
</dbReference>
<protein>
    <submittedName>
        <fullName evidence="2">Uncharacterized protein</fullName>
    </submittedName>
</protein>
<evidence type="ECO:0000313" key="2">
    <source>
        <dbReference type="EMBL" id="HGQ74238.1"/>
    </source>
</evidence>
<sequence>MEFEAKVINELTGPLVEQIYCGMDTCIWRFKWNKPLKLFFIGKNFVKPSGESYYVTVSITPIDLNIPEESITFVIKGFFKKRISLIYRGSSRIANIVSNNNSGINETIIKSPYEKMNIMISSFKHELLGINYPRAIIVTGYTKPMVFFKPKTLFMKILNTNILLSEVLVKSLYQ</sequence>
<accession>A0A7C4JLW7</accession>
<dbReference type="AlphaFoldDB" id="A0A7C4JLW7"/>
<comment type="caution">
    <text evidence="2">The sequence shown here is derived from an EMBL/GenBank/DDBJ whole genome shotgun (WGS) entry which is preliminary data.</text>
</comment>
<evidence type="ECO:0000313" key="1">
    <source>
        <dbReference type="EMBL" id="HGQ59259.1"/>
    </source>
</evidence>
<gene>
    <name evidence="1" type="ORF">ENU09_00815</name>
    <name evidence="2" type="ORF">ENU20_04085</name>
</gene>
<dbReference type="EMBL" id="DTBE01000024">
    <property type="protein sequence ID" value="HGQ59259.1"/>
    <property type="molecule type" value="Genomic_DNA"/>
</dbReference>
<proteinExistence type="predicted"/>
<reference evidence="2" key="1">
    <citation type="journal article" date="2020" name="mSystems">
        <title>Genome- and Community-Level Interaction Insights into Carbon Utilization and Element Cycling Functions of Hydrothermarchaeota in Hydrothermal Sediment.</title>
        <authorList>
            <person name="Zhou Z."/>
            <person name="Liu Y."/>
            <person name="Xu W."/>
            <person name="Pan J."/>
            <person name="Luo Z.H."/>
            <person name="Li M."/>
        </authorList>
    </citation>
    <scope>NUCLEOTIDE SEQUENCE [LARGE SCALE GENOMIC DNA]</scope>
    <source>
        <strain evidence="1">SpSt-638</strain>
        <strain evidence="2">SpSt-648</strain>
    </source>
</reference>
<organism evidence="2">
    <name type="scientific">Staphylothermus marinus</name>
    <dbReference type="NCBI Taxonomy" id="2280"/>
    <lineage>
        <taxon>Archaea</taxon>
        <taxon>Thermoproteota</taxon>
        <taxon>Thermoprotei</taxon>
        <taxon>Desulfurococcales</taxon>
        <taxon>Desulfurococcaceae</taxon>
        <taxon>Staphylothermus</taxon>
    </lineage>
</organism>